<keyword evidence="5 7" id="KW-0472">Membrane</keyword>
<dbReference type="GO" id="GO:0006508">
    <property type="term" value="P:proteolysis"/>
    <property type="evidence" value="ECO:0007669"/>
    <property type="project" value="UniProtKB-KW"/>
</dbReference>
<keyword evidence="9" id="KW-0378">Hydrolase</keyword>
<gene>
    <name evidence="9" type="primary">hflC</name>
    <name evidence="9" type="ORF">K7J14_02585</name>
</gene>
<evidence type="ECO:0000256" key="4">
    <source>
        <dbReference type="ARBA" id="ARBA00022989"/>
    </source>
</evidence>
<dbReference type="PIRSF" id="PIRSF005651">
    <property type="entry name" value="HflC"/>
    <property type="match status" value="1"/>
</dbReference>
<proteinExistence type="inferred from homology"/>
<dbReference type="SUPFAM" id="SSF117892">
    <property type="entry name" value="Band 7/SPFH domain"/>
    <property type="match status" value="1"/>
</dbReference>
<accession>A0AAE3EF44</accession>
<evidence type="ECO:0000259" key="8">
    <source>
        <dbReference type="SMART" id="SM00244"/>
    </source>
</evidence>
<dbReference type="Gene3D" id="3.30.479.30">
    <property type="entry name" value="Band 7 domain"/>
    <property type="match status" value="1"/>
</dbReference>
<evidence type="ECO:0000256" key="3">
    <source>
        <dbReference type="ARBA" id="ARBA00022692"/>
    </source>
</evidence>
<name>A0AAE3EF44_9SPIR</name>
<evidence type="ECO:0000256" key="1">
    <source>
        <dbReference type="ARBA" id="ARBA00004167"/>
    </source>
</evidence>
<feature type="transmembrane region" description="Helical" evidence="7">
    <location>
        <begin position="9"/>
        <end position="31"/>
    </location>
</feature>
<organism evidence="9 10">
    <name type="scientific">Teretinema zuelzerae</name>
    <dbReference type="NCBI Taxonomy" id="156"/>
    <lineage>
        <taxon>Bacteria</taxon>
        <taxon>Pseudomonadati</taxon>
        <taxon>Spirochaetota</taxon>
        <taxon>Spirochaetia</taxon>
        <taxon>Spirochaetales</taxon>
        <taxon>Treponemataceae</taxon>
        <taxon>Teretinema</taxon>
    </lineage>
</organism>
<keyword evidence="4 7" id="KW-1133">Transmembrane helix</keyword>
<evidence type="ECO:0000313" key="9">
    <source>
        <dbReference type="EMBL" id="MCD1653585.1"/>
    </source>
</evidence>
<evidence type="ECO:0000256" key="7">
    <source>
        <dbReference type="SAM" id="Phobius"/>
    </source>
</evidence>
<dbReference type="GO" id="GO:0016020">
    <property type="term" value="C:membrane"/>
    <property type="evidence" value="ECO:0007669"/>
    <property type="project" value="UniProtKB-SubCell"/>
</dbReference>
<evidence type="ECO:0000256" key="2">
    <source>
        <dbReference type="ARBA" id="ARBA00007862"/>
    </source>
</evidence>
<dbReference type="AlphaFoldDB" id="A0AAE3EF44"/>
<dbReference type="RefSeq" id="WP_230752723.1">
    <property type="nucleotide sequence ID" value="NZ_JAINWA010000001.1"/>
</dbReference>
<evidence type="ECO:0000256" key="6">
    <source>
        <dbReference type="PIRNR" id="PIRNR005651"/>
    </source>
</evidence>
<comment type="function">
    <text evidence="6">HflC and HflK could regulate a protease.</text>
</comment>
<comment type="caution">
    <text evidence="9">The sequence shown here is derived from an EMBL/GenBank/DDBJ whole genome shotgun (WGS) entry which is preliminary data.</text>
</comment>
<dbReference type="Proteomes" id="UP001198163">
    <property type="component" value="Unassembled WGS sequence"/>
</dbReference>
<keyword evidence="3 7" id="KW-0812">Transmembrane</keyword>
<dbReference type="CDD" id="cd03405">
    <property type="entry name" value="SPFH_HflC"/>
    <property type="match status" value="1"/>
</dbReference>
<evidence type="ECO:0000313" key="10">
    <source>
        <dbReference type="Proteomes" id="UP001198163"/>
    </source>
</evidence>
<keyword evidence="9" id="KW-0645">Protease</keyword>
<dbReference type="InterPro" id="IPR010200">
    <property type="entry name" value="HflC"/>
</dbReference>
<dbReference type="NCBIfam" id="TIGR01932">
    <property type="entry name" value="hflC"/>
    <property type="match status" value="1"/>
</dbReference>
<feature type="domain" description="Band 7" evidence="8">
    <location>
        <begin position="26"/>
        <end position="194"/>
    </location>
</feature>
<reference evidence="9" key="1">
    <citation type="submission" date="2021-08" db="EMBL/GenBank/DDBJ databases">
        <title>Comparative analyses of Brucepasteria parasyntrophica and Teretinema zuelzerae.</title>
        <authorList>
            <person name="Song Y."/>
            <person name="Brune A."/>
        </authorList>
    </citation>
    <scope>NUCLEOTIDE SEQUENCE</scope>
    <source>
        <strain evidence="9">DSM 1903</strain>
    </source>
</reference>
<comment type="subcellular location">
    <subcellularLocation>
        <location evidence="1">Membrane</location>
        <topology evidence="1">Single-pass membrane protein</topology>
    </subcellularLocation>
</comment>
<dbReference type="EMBL" id="JAINWA010000001">
    <property type="protein sequence ID" value="MCD1653585.1"/>
    <property type="molecule type" value="Genomic_DNA"/>
</dbReference>
<dbReference type="GO" id="GO:0008233">
    <property type="term" value="F:peptidase activity"/>
    <property type="evidence" value="ECO:0007669"/>
    <property type="project" value="UniProtKB-KW"/>
</dbReference>
<dbReference type="InterPro" id="IPR001107">
    <property type="entry name" value="Band_7"/>
</dbReference>
<dbReference type="Pfam" id="PF01145">
    <property type="entry name" value="Band_7"/>
    <property type="match status" value="1"/>
</dbReference>
<protein>
    <recommendedName>
        <fullName evidence="6">Protein HflC</fullName>
    </recommendedName>
</protein>
<comment type="similarity">
    <text evidence="2 6">Belongs to the band 7/mec-2 family. HflC subfamily.</text>
</comment>
<dbReference type="SMART" id="SM00244">
    <property type="entry name" value="PHB"/>
    <property type="match status" value="1"/>
</dbReference>
<evidence type="ECO:0000256" key="5">
    <source>
        <dbReference type="ARBA" id="ARBA00023136"/>
    </source>
</evidence>
<sequence length="298" mass="34367">MNESKKKGVALFPITAAVVILIFSGSIVFTVDQSEYAVITQFGRVVRAITEPGLNWKWPIPVQNLQRFDNRLKIYSPAVSEFLTRDKKNILVESFVSYRIKDPELYMKTLNTAERTQQRMNDIVFSELGVALGNYDLDMLINVIPDQIKLNDMMEQVKNAASTKLDDYGILLSDLRVKMLNFPEKNQQSVFQRMRAEREKIARLYRSEGTEEASKIRAIADKEKVILLSQAYEKAEQIRGEGDARAIKIYAEAFRQDPRFYDFVRSLQAYEKILDGKTTIVIPADSELFKYLEQPKKQ</sequence>
<dbReference type="InterPro" id="IPR036013">
    <property type="entry name" value="Band_7/SPFH_dom_sf"/>
</dbReference>
<dbReference type="PANTHER" id="PTHR42911:SF1">
    <property type="entry name" value="MODULATOR OF FTSH PROTEASE HFLC"/>
    <property type="match status" value="1"/>
</dbReference>
<keyword evidence="10" id="KW-1185">Reference proteome</keyword>
<dbReference type="PANTHER" id="PTHR42911">
    <property type="entry name" value="MODULATOR OF FTSH PROTEASE HFLC"/>
    <property type="match status" value="1"/>
</dbReference>